<dbReference type="Proteomes" id="UP000050556">
    <property type="component" value="Unassembled WGS sequence"/>
</dbReference>
<reference evidence="1 2" key="1">
    <citation type="journal article" date="2015" name="Front. Microbiol.">
        <title>Genetic determinants of heat resistance in Escherichia coli.</title>
        <authorList>
            <person name="Mercer R.G."/>
            <person name="Zheng J."/>
            <person name="Garcia-Hernandez R."/>
            <person name="Ruan L."/>
            <person name="Ganzle M.G."/>
            <person name="McMullen L.M."/>
        </authorList>
    </citation>
    <scope>NUCLEOTIDE SEQUENCE [LARGE SCALE GENOMIC DNA]</scope>
    <source>
        <strain evidence="1 2">AW1.3</strain>
    </source>
</reference>
<accession>A0A0P7P2J4</accession>
<comment type="caution">
    <text evidence="1">The sequence shown here is derived from an EMBL/GenBank/DDBJ whole genome shotgun (WGS) entry which is preliminary data.</text>
</comment>
<evidence type="ECO:0000313" key="2">
    <source>
        <dbReference type="Proteomes" id="UP000050556"/>
    </source>
</evidence>
<evidence type="ECO:0000313" key="1">
    <source>
        <dbReference type="EMBL" id="KPO09476.1"/>
    </source>
</evidence>
<proteinExistence type="predicted"/>
<sequence length="145" mass="17006">MSDIASFWNVDEMFADWQKGMGELTTGNDLQTAILDSLFTDRLARADDDYEDSDRRGWWGDSGEESQLGSRLWLLRRKKLTPDVAKKAEEYSSEALNWLKVDGVVSEVIPVARIVLPDRLNLIIRYQAPGKDWQEFRFYWIWEQR</sequence>
<name>A0A0P7P2J4_ECOLX</name>
<dbReference type="AlphaFoldDB" id="A0A0P7P2J4"/>
<dbReference type="RefSeq" id="WP_054623522.1">
    <property type="nucleotide sequence ID" value="NZ_LDYI01000116.1"/>
</dbReference>
<dbReference type="PATRIC" id="fig|562.7813.peg.3321"/>
<dbReference type="InterPro" id="IPR010877">
    <property type="entry name" value="Phage_Mu_Gp46"/>
</dbReference>
<gene>
    <name evidence="1" type="ORF">ACU57_17060</name>
</gene>
<dbReference type="Pfam" id="PF07409">
    <property type="entry name" value="GP46"/>
    <property type="match status" value="1"/>
</dbReference>
<organism evidence="1 2">
    <name type="scientific">Escherichia coli</name>
    <dbReference type="NCBI Taxonomy" id="562"/>
    <lineage>
        <taxon>Bacteria</taxon>
        <taxon>Pseudomonadati</taxon>
        <taxon>Pseudomonadota</taxon>
        <taxon>Gammaproteobacteria</taxon>
        <taxon>Enterobacterales</taxon>
        <taxon>Enterobacteriaceae</taxon>
        <taxon>Escherichia</taxon>
    </lineage>
</organism>
<dbReference type="EMBL" id="LDYI01000116">
    <property type="protein sequence ID" value="KPO09476.1"/>
    <property type="molecule type" value="Genomic_DNA"/>
</dbReference>
<protein>
    <recommendedName>
        <fullName evidence="3">Phage protein GP46</fullName>
    </recommendedName>
</protein>
<evidence type="ECO:0008006" key="3">
    <source>
        <dbReference type="Google" id="ProtNLM"/>
    </source>
</evidence>